<gene>
    <name evidence="1" type="ORF">BLL52_3469</name>
</gene>
<dbReference type="AlphaFoldDB" id="A0A1Q8YBC0"/>
<sequence length="218" mass="24882">MKIHDDLTPALQSILLHFTRGYTRWISIKTEPEKLKALDEKWAEVYGTRLAAYQRQDKKQKGLPTAVAVAAPVIGAPGEVEVILMATEFASSIEVGPFSREKWNTKLPEFSKFVIVHEPRERGDYAWTWRIQSRDMGLLEQHLTALVKTGDPSKVALESHHWTRFYPMFGGVRRQLRKALKSGQKLWGALFKERAWPGPDPDTLPMMVGFRKAGINKK</sequence>
<reference evidence="1 2" key="1">
    <citation type="submission" date="2017-01" db="EMBL/GenBank/DDBJ databases">
        <title>Genome sequence of Rhodoferax antarcticus ANT.BR, a psychrophilic purple nonsulfur bacterium from an Antarctic microbial mat.</title>
        <authorList>
            <person name="Baker J."/>
            <person name="Riester C."/>
            <person name="Skinner B."/>
            <person name="Newell A."/>
            <person name="Swingley W."/>
            <person name="Madigan M."/>
            <person name="Jung D."/>
            <person name="Asao M."/>
            <person name="Chen M."/>
            <person name="Loughlin P."/>
            <person name="Pan H."/>
            <person name="Lin S."/>
            <person name="Li N."/>
            <person name="Shaw J."/>
            <person name="Prado M."/>
            <person name="Sherman C."/>
            <person name="Li X."/>
            <person name="Tang J."/>
            <person name="Blankenship R."/>
            <person name="Zhao T."/>
            <person name="Touchman J."/>
            <person name="Sattley M."/>
        </authorList>
    </citation>
    <scope>NUCLEOTIDE SEQUENCE [LARGE SCALE GENOMIC DNA]</scope>
    <source>
        <strain evidence="1 2">ANT.BR</strain>
    </source>
</reference>
<protein>
    <submittedName>
        <fullName evidence="1">Uncharacterized protein</fullName>
    </submittedName>
</protein>
<proteinExistence type="predicted"/>
<organism evidence="1 2">
    <name type="scientific">Rhodoferax antarcticus ANT.BR</name>
    <dbReference type="NCBI Taxonomy" id="1111071"/>
    <lineage>
        <taxon>Bacteria</taxon>
        <taxon>Pseudomonadati</taxon>
        <taxon>Pseudomonadota</taxon>
        <taxon>Betaproteobacteria</taxon>
        <taxon>Burkholderiales</taxon>
        <taxon>Comamonadaceae</taxon>
        <taxon>Rhodoferax</taxon>
    </lineage>
</organism>
<comment type="caution">
    <text evidence="1">The sequence shown here is derived from an EMBL/GenBank/DDBJ whole genome shotgun (WGS) entry which is preliminary data.</text>
</comment>
<name>A0A1Q8YBC0_9BURK</name>
<keyword evidence="2" id="KW-1185">Reference proteome</keyword>
<evidence type="ECO:0000313" key="2">
    <source>
        <dbReference type="Proteomes" id="UP000185911"/>
    </source>
</evidence>
<dbReference type="EMBL" id="MSYM01000017">
    <property type="protein sequence ID" value="OLP05344.1"/>
    <property type="molecule type" value="Genomic_DNA"/>
</dbReference>
<dbReference type="RefSeq" id="WP_075587609.1">
    <property type="nucleotide sequence ID" value="NZ_MSYM01000017.1"/>
</dbReference>
<evidence type="ECO:0000313" key="1">
    <source>
        <dbReference type="EMBL" id="OLP05344.1"/>
    </source>
</evidence>
<dbReference type="Proteomes" id="UP000185911">
    <property type="component" value="Unassembled WGS sequence"/>
</dbReference>
<accession>A0A1Q8YBC0</accession>